<keyword evidence="6 8" id="KW-0460">Magnesium</keyword>
<dbReference type="PRINTS" id="PR00377">
    <property type="entry name" value="IMPHPHTASES"/>
</dbReference>
<dbReference type="CDD" id="cd01641">
    <property type="entry name" value="Bacterial_IMPase_like_1"/>
    <property type="match status" value="1"/>
</dbReference>
<evidence type="ECO:0000256" key="6">
    <source>
        <dbReference type="ARBA" id="ARBA00022842"/>
    </source>
</evidence>
<comment type="similarity">
    <text evidence="3">Belongs to the inositol monophosphatase superfamily.</text>
</comment>
<evidence type="ECO:0000256" key="7">
    <source>
        <dbReference type="NCBIfam" id="TIGR02067"/>
    </source>
</evidence>
<dbReference type="Gene3D" id="3.30.540.10">
    <property type="entry name" value="Fructose-1,6-Bisphosphatase, subunit A, domain 1"/>
    <property type="match status" value="1"/>
</dbReference>
<proteinExistence type="inferred from homology"/>
<protein>
    <recommendedName>
        <fullName evidence="7">Histidinol-phosphatase</fullName>
        <ecNumber evidence="7">3.1.3.15</ecNumber>
    </recommendedName>
</protein>
<keyword evidence="10" id="KW-1185">Reference proteome</keyword>
<evidence type="ECO:0000313" key="10">
    <source>
        <dbReference type="Proteomes" id="UP000287447"/>
    </source>
</evidence>
<reference evidence="10" key="1">
    <citation type="submission" date="2019-01" db="EMBL/GenBank/DDBJ databases">
        <title>Gri0909 isolated from a small marine red alga.</title>
        <authorList>
            <person name="Kim J."/>
            <person name="Jeong S.E."/>
            <person name="Jeon C.O."/>
        </authorList>
    </citation>
    <scope>NUCLEOTIDE SEQUENCE [LARGE SCALE GENOMIC DNA]</scope>
    <source>
        <strain evidence="10">Gri0909</strain>
    </source>
</reference>
<feature type="binding site" evidence="8">
    <location>
        <position position="212"/>
    </location>
    <ligand>
        <name>Mg(2+)</name>
        <dbReference type="ChEBI" id="CHEBI:18420"/>
        <label>1</label>
        <note>catalytic</note>
    </ligand>
</feature>
<evidence type="ECO:0000256" key="3">
    <source>
        <dbReference type="ARBA" id="ARBA00009759"/>
    </source>
</evidence>
<dbReference type="EC" id="3.1.3.15" evidence="7"/>
<comment type="caution">
    <text evidence="9">The sequence shown here is derived from an EMBL/GenBank/DDBJ whole genome shotgun (WGS) entry which is preliminary data.</text>
</comment>
<dbReference type="InterPro" id="IPR000760">
    <property type="entry name" value="Inositol_monophosphatase-like"/>
</dbReference>
<dbReference type="PANTHER" id="PTHR43200">
    <property type="entry name" value="PHOSPHATASE"/>
    <property type="match status" value="1"/>
</dbReference>
<feature type="binding site" evidence="8">
    <location>
        <position position="71"/>
    </location>
    <ligand>
        <name>Mg(2+)</name>
        <dbReference type="ChEBI" id="CHEBI:18420"/>
        <label>1</label>
        <note>catalytic</note>
    </ligand>
</feature>
<accession>A0A437QNB7</accession>
<dbReference type="EMBL" id="SADE01000002">
    <property type="protein sequence ID" value="RVU35909.1"/>
    <property type="molecule type" value="Genomic_DNA"/>
</dbReference>
<feature type="binding site" evidence="8">
    <location>
        <position position="87"/>
    </location>
    <ligand>
        <name>Mg(2+)</name>
        <dbReference type="ChEBI" id="CHEBI:18420"/>
        <label>1</label>
        <note>catalytic</note>
    </ligand>
</feature>
<dbReference type="GO" id="GO:0052834">
    <property type="term" value="F:inositol monophosphate phosphatase activity"/>
    <property type="evidence" value="ECO:0007669"/>
    <property type="project" value="UniProtKB-EC"/>
</dbReference>
<dbReference type="InterPro" id="IPR011809">
    <property type="entry name" value="His_9_proposed"/>
</dbReference>
<comment type="catalytic activity">
    <reaction evidence="1">
        <text>a myo-inositol phosphate + H2O = myo-inositol + phosphate</text>
        <dbReference type="Rhea" id="RHEA:24056"/>
        <dbReference type="ChEBI" id="CHEBI:15377"/>
        <dbReference type="ChEBI" id="CHEBI:17268"/>
        <dbReference type="ChEBI" id="CHEBI:43474"/>
        <dbReference type="ChEBI" id="CHEBI:84139"/>
        <dbReference type="EC" id="3.1.3.25"/>
    </reaction>
</comment>
<dbReference type="Gene3D" id="3.40.190.80">
    <property type="match status" value="1"/>
</dbReference>
<dbReference type="GO" id="GO:0000105">
    <property type="term" value="P:L-histidine biosynthetic process"/>
    <property type="evidence" value="ECO:0007669"/>
    <property type="project" value="UniProtKB-UniRule"/>
</dbReference>
<evidence type="ECO:0000256" key="1">
    <source>
        <dbReference type="ARBA" id="ARBA00001033"/>
    </source>
</evidence>
<dbReference type="FunFam" id="3.30.540.10:FF:000003">
    <property type="entry name" value="Inositol-1-monophosphatase"/>
    <property type="match status" value="1"/>
</dbReference>
<dbReference type="NCBIfam" id="TIGR02067">
    <property type="entry name" value="his_9_HisN"/>
    <property type="match status" value="1"/>
</dbReference>
<dbReference type="AlphaFoldDB" id="A0A437QNB7"/>
<dbReference type="SUPFAM" id="SSF56655">
    <property type="entry name" value="Carbohydrate phosphatase"/>
    <property type="match status" value="1"/>
</dbReference>
<dbReference type="InterPro" id="IPR051090">
    <property type="entry name" value="Inositol_monoP_superfamily"/>
</dbReference>
<feature type="binding site" evidence="8">
    <location>
        <position position="90"/>
    </location>
    <ligand>
        <name>Mg(2+)</name>
        <dbReference type="ChEBI" id="CHEBI:18420"/>
        <label>2</label>
    </ligand>
</feature>
<organism evidence="9 10">
    <name type="scientific">Hwanghaeella grinnelliae</name>
    <dbReference type="NCBI Taxonomy" id="2500179"/>
    <lineage>
        <taxon>Bacteria</taxon>
        <taxon>Pseudomonadati</taxon>
        <taxon>Pseudomonadota</taxon>
        <taxon>Alphaproteobacteria</taxon>
        <taxon>Rhodospirillales</taxon>
        <taxon>Rhodospirillaceae</taxon>
        <taxon>Hwanghaeella</taxon>
    </lineage>
</organism>
<dbReference type="Pfam" id="PF00459">
    <property type="entry name" value="Inositol_P"/>
    <property type="match status" value="1"/>
</dbReference>
<keyword evidence="5 9" id="KW-0378">Hydrolase</keyword>
<evidence type="ECO:0000313" key="9">
    <source>
        <dbReference type="EMBL" id="RVU35909.1"/>
    </source>
</evidence>
<name>A0A437QNB7_9PROT</name>
<evidence type="ECO:0000256" key="5">
    <source>
        <dbReference type="ARBA" id="ARBA00022801"/>
    </source>
</evidence>
<dbReference type="Proteomes" id="UP000287447">
    <property type="component" value="Unassembled WGS sequence"/>
</dbReference>
<dbReference type="GO" id="GO:0046872">
    <property type="term" value="F:metal ion binding"/>
    <property type="evidence" value="ECO:0007669"/>
    <property type="project" value="UniProtKB-KW"/>
</dbReference>
<evidence type="ECO:0000256" key="2">
    <source>
        <dbReference type="ARBA" id="ARBA00001946"/>
    </source>
</evidence>
<sequence length="263" mass="28222">MPDETVAEEFIGFANELADAARDVVARYFRTPFDVIAKQDESPVTIADREAESVIRALIEDRYPDHGIYGEEHGQVRLDARYVWVLDPIDGTRAFIAGMPVFGTLIALADRGVPVLGVLDQPILKERWLGALGHGTTFNGNPVGTRDCGGLDRARLYTTAPDLFNTEARRDAFYQLYGQVDLPRYGGDCYSTGLIASGCVDLHVECGLKPYDYMALAPIIRAAGGVATTWSGDPLTLTSGDTFLGAAAESVHAPAVAILGAAG</sequence>
<dbReference type="RefSeq" id="WP_127765386.1">
    <property type="nucleotide sequence ID" value="NZ_SADE01000002.1"/>
</dbReference>
<keyword evidence="4 8" id="KW-0479">Metal-binding</keyword>
<dbReference type="OrthoDB" id="9785695at2"/>
<feature type="binding site" evidence="8">
    <location>
        <position position="89"/>
    </location>
    <ligand>
        <name>Mg(2+)</name>
        <dbReference type="ChEBI" id="CHEBI:18420"/>
        <label>1</label>
        <note>catalytic</note>
    </ligand>
</feature>
<evidence type="ECO:0000256" key="4">
    <source>
        <dbReference type="ARBA" id="ARBA00022723"/>
    </source>
</evidence>
<gene>
    <name evidence="9" type="primary">hisN</name>
    <name evidence="9" type="ORF">EOI86_11685</name>
</gene>
<evidence type="ECO:0000256" key="8">
    <source>
        <dbReference type="PIRSR" id="PIRSR600760-2"/>
    </source>
</evidence>
<dbReference type="PANTHER" id="PTHR43200:SF6">
    <property type="entry name" value="3'(2'),5'-BISPHOSPHATE NUCLEOTIDASE"/>
    <property type="match status" value="1"/>
</dbReference>
<comment type="cofactor">
    <cofactor evidence="2 8">
        <name>Mg(2+)</name>
        <dbReference type="ChEBI" id="CHEBI:18420"/>
    </cofactor>
</comment>
<dbReference type="GO" id="GO:0004401">
    <property type="term" value="F:histidinol-phosphatase activity"/>
    <property type="evidence" value="ECO:0007669"/>
    <property type="project" value="UniProtKB-UniRule"/>
</dbReference>